<keyword evidence="1" id="KW-0732">Signal</keyword>
<dbReference type="OrthoDB" id="7066761at2"/>
<dbReference type="EMBL" id="PSNY01000008">
    <property type="protein sequence ID" value="PPE69939.1"/>
    <property type="molecule type" value="Genomic_DNA"/>
</dbReference>
<dbReference type="AlphaFoldDB" id="A0A2S5T4S9"/>
<comment type="caution">
    <text evidence="2">The sequence shown here is derived from an EMBL/GenBank/DDBJ whole genome shotgun (WGS) entry which is preliminary data.</text>
</comment>
<evidence type="ECO:0000256" key="1">
    <source>
        <dbReference type="SAM" id="SignalP"/>
    </source>
</evidence>
<reference evidence="2 4" key="1">
    <citation type="submission" date="2018-02" db="EMBL/GenBank/DDBJ databases">
        <title>Reclassifiation of [Polyangium] brachysporum DSM 7029 as Guopingzhaonella breviflexa gen. nov., sp. nov., a member of the family Comamonadaceae.</title>
        <authorList>
            <person name="Tang B."/>
        </authorList>
    </citation>
    <scope>NUCLEOTIDE SEQUENCE [LARGE SCALE GENOMIC DNA]</scope>
    <source>
        <strain evidence="2 4">DSM 15344</strain>
    </source>
</reference>
<dbReference type="Proteomes" id="UP000294772">
    <property type="component" value="Unassembled WGS sequence"/>
</dbReference>
<evidence type="ECO:0000313" key="5">
    <source>
        <dbReference type="Proteomes" id="UP000294772"/>
    </source>
</evidence>
<reference evidence="3 5" key="2">
    <citation type="submission" date="2019-03" db="EMBL/GenBank/DDBJ databases">
        <title>Genomic Encyclopedia of Type Strains, Phase IV (KMG-IV): sequencing the most valuable type-strain genomes for metagenomic binning, comparative biology and taxonomic classification.</title>
        <authorList>
            <person name="Goeker M."/>
        </authorList>
    </citation>
    <scope>NUCLEOTIDE SEQUENCE [LARGE SCALE GENOMIC DNA]</scope>
    <source>
        <strain evidence="3 5">DSM 15264</strain>
    </source>
</reference>
<evidence type="ECO:0000313" key="4">
    <source>
        <dbReference type="Proteomes" id="UP000239406"/>
    </source>
</evidence>
<dbReference type="Proteomes" id="UP000239406">
    <property type="component" value="Unassembled WGS sequence"/>
</dbReference>
<keyword evidence="4" id="KW-1185">Reference proteome</keyword>
<evidence type="ECO:0000313" key="3">
    <source>
        <dbReference type="EMBL" id="TCP02774.1"/>
    </source>
</evidence>
<evidence type="ECO:0000313" key="2">
    <source>
        <dbReference type="EMBL" id="PPE69939.1"/>
    </source>
</evidence>
<dbReference type="RefSeq" id="WP_104357306.1">
    <property type="nucleotide sequence ID" value="NZ_CALFFA010000061.1"/>
</dbReference>
<feature type="signal peptide" evidence="1">
    <location>
        <begin position="1"/>
        <end position="27"/>
    </location>
</feature>
<dbReference type="EMBL" id="SLXF01000015">
    <property type="protein sequence ID" value="TCP02774.1"/>
    <property type="molecule type" value="Genomic_DNA"/>
</dbReference>
<protein>
    <submittedName>
        <fullName evidence="2">Uncharacterized protein</fullName>
    </submittedName>
</protein>
<sequence length="126" mass="13336">MTRPIPSFTRLALAALVGTLPVALTHARPPQAPAACDVMGPEDLMPPAARRVRTGMTRAQLDALLGPPAYSPVEGQYYYSTGGDCPVEGRDREASCGLVADFNDYGGDEAVLKATLQSCWWGAIGE</sequence>
<accession>A0A2S5T4S9</accession>
<feature type="chain" id="PRO_5040584313" evidence="1">
    <location>
        <begin position="28"/>
        <end position="126"/>
    </location>
</feature>
<gene>
    <name evidence="2" type="ORF">C1702_08700</name>
    <name evidence="3" type="ORF">EV676_11528</name>
</gene>
<organism evidence="2 4">
    <name type="scientific">Caldimonas thermodepolymerans</name>
    <dbReference type="NCBI Taxonomy" id="215580"/>
    <lineage>
        <taxon>Bacteria</taxon>
        <taxon>Pseudomonadati</taxon>
        <taxon>Pseudomonadota</taxon>
        <taxon>Betaproteobacteria</taxon>
        <taxon>Burkholderiales</taxon>
        <taxon>Sphaerotilaceae</taxon>
        <taxon>Caldimonas</taxon>
    </lineage>
</organism>
<proteinExistence type="predicted"/>
<name>A0A2S5T4S9_9BURK</name>